<accession>A0A178L9D9</accession>
<evidence type="ECO:0000256" key="1">
    <source>
        <dbReference type="SAM" id="Phobius"/>
    </source>
</evidence>
<evidence type="ECO:0000313" key="3">
    <source>
        <dbReference type="Proteomes" id="UP000078356"/>
    </source>
</evidence>
<sequence length="77" mass="8970">MPSATNCLKKQTFWAISVVVMVTSVETTMSSLFAIPENPDRNFMLQIHRLLTLRSDQLRNVDMANPNFRTFYFSLKR</sequence>
<dbReference type="AlphaFoldDB" id="A0A178L9D9"/>
<gene>
    <name evidence="2" type="ORF">A4V15_23445</name>
</gene>
<keyword evidence="1" id="KW-0472">Membrane</keyword>
<dbReference type="Proteomes" id="UP000078356">
    <property type="component" value="Unassembled WGS sequence"/>
</dbReference>
<dbReference type="EMBL" id="LWCR01000043">
    <property type="protein sequence ID" value="OAN26190.1"/>
    <property type="molecule type" value="Genomic_DNA"/>
</dbReference>
<feature type="transmembrane region" description="Helical" evidence="1">
    <location>
        <begin position="12"/>
        <end position="35"/>
    </location>
</feature>
<organism evidence="2 3">
    <name type="scientific">Pseudomonas oryzihabitans</name>
    <dbReference type="NCBI Taxonomy" id="47885"/>
    <lineage>
        <taxon>Bacteria</taxon>
        <taxon>Pseudomonadati</taxon>
        <taxon>Pseudomonadota</taxon>
        <taxon>Gammaproteobacteria</taxon>
        <taxon>Pseudomonadales</taxon>
        <taxon>Pseudomonadaceae</taxon>
        <taxon>Pseudomonas</taxon>
    </lineage>
</organism>
<evidence type="ECO:0000313" key="2">
    <source>
        <dbReference type="EMBL" id="OAN26190.1"/>
    </source>
</evidence>
<keyword evidence="1" id="KW-1133">Transmembrane helix</keyword>
<name>A0A178L9D9_9PSED</name>
<keyword evidence="1" id="KW-0812">Transmembrane</keyword>
<reference evidence="2 3" key="1">
    <citation type="submission" date="2016-04" db="EMBL/GenBank/DDBJ databases">
        <title>Draft Genome Sequences of Staphylococcus capitis Strain H36, S. capitis Strain H65, S. cohnii Strain H62, S. hominis Strain H69, Mycobacterium iranicum Strain H39, Plantibacter sp. Strain H53, Pseudomonas oryzihabitans Strain H72, and Microbacterium sp. Strain H83, isolated from residential settings.</title>
        <authorList>
            <person name="Lymperopoulou D."/>
            <person name="Adams R.I."/>
            <person name="Lindow S."/>
            <person name="Coil D.A."/>
            <person name="Jospin G."/>
            <person name="Eisen J.A."/>
        </authorList>
    </citation>
    <scope>NUCLEOTIDE SEQUENCE [LARGE SCALE GENOMIC DNA]</scope>
    <source>
        <strain evidence="2 3">H72</strain>
    </source>
</reference>
<proteinExistence type="predicted"/>
<protein>
    <submittedName>
        <fullName evidence="2">Uncharacterized protein</fullName>
    </submittedName>
</protein>
<comment type="caution">
    <text evidence="2">The sequence shown here is derived from an EMBL/GenBank/DDBJ whole genome shotgun (WGS) entry which is preliminary data.</text>
</comment>